<reference evidence="14 15" key="1">
    <citation type="submission" date="2017-12" db="EMBL/GenBank/DDBJ databases">
        <title>High-resolution comparative analysis of great ape genomes.</title>
        <authorList>
            <person name="Pollen A."/>
            <person name="Hastie A."/>
            <person name="Hormozdiari F."/>
            <person name="Dougherty M."/>
            <person name="Liu R."/>
            <person name="Chaisson M."/>
            <person name="Hoppe E."/>
            <person name="Hill C."/>
            <person name="Pang A."/>
            <person name="Hillier L."/>
            <person name="Baker C."/>
            <person name="Armstrong J."/>
            <person name="Shendure J."/>
            <person name="Paten B."/>
            <person name="Wilson R."/>
            <person name="Chao H."/>
            <person name="Schneider V."/>
            <person name="Ventura M."/>
            <person name="Kronenberg Z."/>
            <person name="Murali S."/>
            <person name="Gordon D."/>
            <person name="Cantsilieris S."/>
            <person name="Munson K."/>
            <person name="Nelson B."/>
            <person name="Raja A."/>
            <person name="Underwood J."/>
            <person name="Diekhans M."/>
            <person name="Fiddes I."/>
            <person name="Haussler D."/>
            <person name="Eichler E."/>
        </authorList>
    </citation>
    <scope>NUCLEOTIDE SEQUENCE [LARGE SCALE GENOMIC DNA]</scope>
    <source>
        <strain evidence="14">Yerkes chimp pedigree #C0471</strain>
    </source>
</reference>
<dbReference type="SUPFAM" id="SSF57667">
    <property type="entry name" value="beta-beta-alpha zinc fingers"/>
    <property type="match status" value="1"/>
</dbReference>
<dbReference type="PROSITE" id="PS50157">
    <property type="entry name" value="ZINC_FINGER_C2H2_2"/>
    <property type="match status" value="2"/>
</dbReference>
<evidence type="ECO:0000259" key="13">
    <source>
        <dbReference type="PROSITE" id="PS50157"/>
    </source>
</evidence>
<dbReference type="GO" id="GO:0008270">
    <property type="term" value="F:zinc ion binding"/>
    <property type="evidence" value="ECO:0007669"/>
    <property type="project" value="UniProtKB-KW"/>
</dbReference>
<keyword evidence="6 12" id="KW-0863">Zinc-finger</keyword>
<accession>A0A2J8LSD2</accession>
<dbReference type="Pfam" id="PF00096">
    <property type="entry name" value="zf-C2H2"/>
    <property type="match status" value="1"/>
</dbReference>
<feature type="domain" description="C2H2-type" evidence="13">
    <location>
        <begin position="42"/>
        <end position="72"/>
    </location>
</feature>
<comment type="function">
    <text evidence="1">May be involved in transcriptional regulation.</text>
</comment>
<protein>
    <submittedName>
        <fullName evidence="14">ZNF430 isoform 2</fullName>
    </submittedName>
</protein>
<evidence type="ECO:0000256" key="5">
    <source>
        <dbReference type="ARBA" id="ARBA00022737"/>
    </source>
</evidence>
<name>A0A2J8LSD2_PANTR</name>
<organism evidence="14 15">
    <name type="scientific">Pan troglodytes</name>
    <name type="common">Chimpanzee</name>
    <dbReference type="NCBI Taxonomy" id="9598"/>
    <lineage>
        <taxon>Eukaryota</taxon>
        <taxon>Metazoa</taxon>
        <taxon>Chordata</taxon>
        <taxon>Craniata</taxon>
        <taxon>Vertebrata</taxon>
        <taxon>Euteleostomi</taxon>
        <taxon>Mammalia</taxon>
        <taxon>Eutheria</taxon>
        <taxon>Euarchontoglires</taxon>
        <taxon>Primates</taxon>
        <taxon>Haplorrhini</taxon>
        <taxon>Catarrhini</taxon>
        <taxon>Hominidae</taxon>
        <taxon>Pan</taxon>
    </lineage>
</organism>
<sequence length="72" mass="8168">LTKHKITHIGDTSYKYLECDKAFSQSSTLTKHKNIHTEEEPYECEEYGKAFNKSSILTRHKIILAGCGGSHL</sequence>
<dbReference type="InterPro" id="IPR013087">
    <property type="entry name" value="Znf_C2H2_type"/>
</dbReference>
<evidence type="ECO:0000256" key="1">
    <source>
        <dbReference type="ARBA" id="ARBA00003767"/>
    </source>
</evidence>
<dbReference type="AlphaFoldDB" id="A0A2J8LSD2"/>
<dbReference type="GO" id="GO:0005634">
    <property type="term" value="C:nucleus"/>
    <property type="evidence" value="ECO:0007669"/>
    <property type="project" value="UniProtKB-SubCell"/>
</dbReference>
<evidence type="ECO:0000256" key="12">
    <source>
        <dbReference type="PROSITE-ProRule" id="PRU00042"/>
    </source>
</evidence>
<evidence type="ECO:0000256" key="4">
    <source>
        <dbReference type="ARBA" id="ARBA00022723"/>
    </source>
</evidence>
<keyword evidence="4" id="KW-0479">Metal-binding</keyword>
<dbReference type="InterPro" id="IPR050826">
    <property type="entry name" value="Krueppel_C2H2_ZnFinger"/>
</dbReference>
<evidence type="ECO:0000256" key="9">
    <source>
        <dbReference type="ARBA" id="ARBA00023125"/>
    </source>
</evidence>
<gene>
    <name evidence="14" type="ORF">CK820_G0025963</name>
</gene>
<evidence type="ECO:0000313" key="14">
    <source>
        <dbReference type="EMBL" id="PNI50186.1"/>
    </source>
</evidence>
<proteinExistence type="inferred from homology"/>
<evidence type="ECO:0000256" key="10">
    <source>
        <dbReference type="ARBA" id="ARBA00023163"/>
    </source>
</evidence>
<keyword evidence="10" id="KW-0804">Transcription</keyword>
<evidence type="ECO:0000256" key="8">
    <source>
        <dbReference type="ARBA" id="ARBA00023015"/>
    </source>
</evidence>
<keyword evidence="7" id="KW-0862">Zinc</keyword>
<comment type="subcellular location">
    <subcellularLocation>
        <location evidence="2">Nucleus</location>
    </subcellularLocation>
</comment>
<dbReference type="Gene3D" id="3.30.160.60">
    <property type="entry name" value="Classic Zinc Finger"/>
    <property type="match status" value="2"/>
</dbReference>
<dbReference type="FunFam" id="3.30.160.60:FF:001630">
    <property type="entry name" value="Zinc finger protein 888"/>
    <property type="match status" value="1"/>
</dbReference>
<dbReference type="GO" id="GO:0003677">
    <property type="term" value="F:DNA binding"/>
    <property type="evidence" value="ECO:0007669"/>
    <property type="project" value="UniProtKB-KW"/>
</dbReference>
<keyword evidence="8" id="KW-0805">Transcription regulation</keyword>
<comment type="caution">
    <text evidence="14">The sequence shown here is derived from an EMBL/GenBank/DDBJ whole genome shotgun (WGS) entry which is preliminary data.</text>
</comment>
<dbReference type="PANTHER" id="PTHR24377">
    <property type="entry name" value="IP01015P-RELATED"/>
    <property type="match status" value="1"/>
</dbReference>
<evidence type="ECO:0000256" key="7">
    <source>
        <dbReference type="ARBA" id="ARBA00022833"/>
    </source>
</evidence>
<dbReference type="FunFam" id="3.30.160.60:FF:001934">
    <property type="entry name" value="Zinc finger protein 430"/>
    <property type="match status" value="1"/>
</dbReference>
<evidence type="ECO:0000313" key="15">
    <source>
        <dbReference type="Proteomes" id="UP000236370"/>
    </source>
</evidence>
<evidence type="ECO:0000256" key="11">
    <source>
        <dbReference type="ARBA" id="ARBA00023242"/>
    </source>
</evidence>
<evidence type="ECO:0000256" key="2">
    <source>
        <dbReference type="ARBA" id="ARBA00004123"/>
    </source>
</evidence>
<evidence type="ECO:0000256" key="3">
    <source>
        <dbReference type="ARBA" id="ARBA00006991"/>
    </source>
</evidence>
<dbReference type="EMBL" id="NBAG03000278">
    <property type="protein sequence ID" value="PNI50186.1"/>
    <property type="molecule type" value="Genomic_DNA"/>
</dbReference>
<evidence type="ECO:0000256" key="6">
    <source>
        <dbReference type="ARBA" id="ARBA00022771"/>
    </source>
</evidence>
<keyword evidence="9" id="KW-0238">DNA-binding</keyword>
<comment type="similarity">
    <text evidence="3">Belongs to the krueppel C2H2-type zinc-finger protein family.</text>
</comment>
<feature type="non-terminal residue" evidence="14">
    <location>
        <position position="1"/>
    </location>
</feature>
<feature type="domain" description="C2H2-type" evidence="13">
    <location>
        <begin position="14"/>
        <end position="41"/>
    </location>
</feature>
<dbReference type="Proteomes" id="UP000236370">
    <property type="component" value="Unassembled WGS sequence"/>
</dbReference>
<keyword evidence="11" id="KW-0539">Nucleus</keyword>
<keyword evidence="5" id="KW-0677">Repeat</keyword>
<dbReference type="InterPro" id="IPR036236">
    <property type="entry name" value="Znf_C2H2_sf"/>
</dbReference>